<dbReference type="Proteomes" id="UP000250235">
    <property type="component" value="Unassembled WGS sequence"/>
</dbReference>
<reference evidence="1 2" key="1">
    <citation type="journal article" date="2015" name="Proc. Natl. Acad. Sci. U.S.A.">
        <title>The resurrection genome of Boea hygrometrica: A blueprint for survival of dehydration.</title>
        <authorList>
            <person name="Xiao L."/>
            <person name="Yang G."/>
            <person name="Zhang L."/>
            <person name="Yang X."/>
            <person name="Zhao S."/>
            <person name="Ji Z."/>
            <person name="Zhou Q."/>
            <person name="Hu M."/>
            <person name="Wang Y."/>
            <person name="Chen M."/>
            <person name="Xu Y."/>
            <person name="Jin H."/>
            <person name="Xiao X."/>
            <person name="Hu G."/>
            <person name="Bao F."/>
            <person name="Hu Y."/>
            <person name="Wan P."/>
            <person name="Li L."/>
            <person name="Deng X."/>
            <person name="Kuang T."/>
            <person name="Xiang C."/>
            <person name="Zhu J.K."/>
            <person name="Oliver M.J."/>
            <person name="He Y."/>
        </authorList>
    </citation>
    <scope>NUCLEOTIDE SEQUENCE [LARGE SCALE GENOMIC DNA]</scope>
    <source>
        <strain evidence="2">cv. XS01</strain>
    </source>
</reference>
<organism evidence="1 2">
    <name type="scientific">Dorcoceras hygrometricum</name>
    <dbReference type="NCBI Taxonomy" id="472368"/>
    <lineage>
        <taxon>Eukaryota</taxon>
        <taxon>Viridiplantae</taxon>
        <taxon>Streptophyta</taxon>
        <taxon>Embryophyta</taxon>
        <taxon>Tracheophyta</taxon>
        <taxon>Spermatophyta</taxon>
        <taxon>Magnoliopsida</taxon>
        <taxon>eudicotyledons</taxon>
        <taxon>Gunneridae</taxon>
        <taxon>Pentapetalae</taxon>
        <taxon>asterids</taxon>
        <taxon>lamiids</taxon>
        <taxon>Lamiales</taxon>
        <taxon>Gesneriaceae</taxon>
        <taxon>Didymocarpoideae</taxon>
        <taxon>Trichosporeae</taxon>
        <taxon>Loxocarpinae</taxon>
        <taxon>Dorcoceras</taxon>
    </lineage>
</organism>
<evidence type="ECO:0000313" key="2">
    <source>
        <dbReference type="Proteomes" id="UP000250235"/>
    </source>
</evidence>
<proteinExistence type="predicted"/>
<keyword evidence="2" id="KW-1185">Reference proteome</keyword>
<protein>
    <submittedName>
        <fullName evidence="1">Scarecrow-like protein 22</fullName>
    </submittedName>
</protein>
<dbReference type="AlphaFoldDB" id="A0A2Z7C152"/>
<gene>
    <name evidence="1" type="ORF">F511_36531</name>
</gene>
<sequence>MAIAFTNVLPVVVMSKFDDFVISSFIERSAGSLIIPSADHSKDIVSLYIYLKDLATGSCLATGSYLLRLVLFISAGTTTGGGTAGET</sequence>
<name>A0A2Z7C152_9LAMI</name>
<dbReference type="EMBL" id="KQ999947">
    <property type="protein sequence ID" value="KZV40532.1"/>
    <property type="molecule type" value="Genomic_DNA"/>
</dbReference>
<evidence type="ECO:0000313" key="1">
    <source>
        <dbReference type="EMBL" id="KZV40532.1"/>
    </source>
</evidence>
<accession>A0A2Z7C152</accession>